<evidence type="ECO:0000313" key="3">
    <source>
        <dbReference type="Proteomes" id="UP000829647"/>
    </source>
</evidence>
<keyword evidence="1" id="KW-1133">Transmembrane helix</keyword>
<dbReference type="EMBL" id="CP095848">
    <property type="protein sequence ID" value="UPL50701.1"/>
    <property type="molecule type" value="Genomic_DNA"/>
</dbReference>
<feature type="transmembrane region" description="Helical" evidence="1">
    <location>
        <begin position="363"/>
        <end position="380"/>
    </location>
</feature>
<reference evidence="2 3" key="1">
    <citation type="submission" date="2022-04" db="EMBL/GenBank/DDBJ databases">
        <title>Hymenobacter sp. isolated from the air.</title>
        <authorList>
            <person name="Won M."/>
            <person name="Lee C.-M."/>
            <person name="Woen H.-Y."/>
            <person name="Kwon S.-W."/>
        </authorList>
    </citation>
    <scope>NUCLEOTIDE SEQUENCE [LARGE SCALE GENOMIC DNA]</scope>
    <source>
        <strain evidence="3">5516 S-25</strain>
    </source>
</reference>
<keyword evidence="3" id="KW-1185">Reference proteome</keyword>
<feature type="transmembrane region" description="Helical" evidence="1">
    <location>
        <begin position="272"/>
        <end position="289"/>
    </location>
</feature>
<feature type="transmembrane region" description="Helical" evidence="1">
    <location>
        <begin position="207"/>
        <end position="227"/>
    </location>
</feature>
<organism evidence="2 3">
    <name type="scientific">Hymenobacter sublimis</name>
    <dbReference type="NCBI Taxonomy" id="2933777"/>
    <lineage>
        <taxon>Bacteria</taxon>
        <taxon>Pseudomonadati</taxon>
        <taxon>Bacteroidota</taxon>
        <taxon>Cytophagia</taxon>
        <taxon>Cytophagales</taxon>
        <taxon>Hymenobacteraceae</taxon>
        <taxon>Hymenobacter</taxon>
    </lineage>
</organism>
<accession>A0ABY4JE40</accession>
<protein>
    <submittedName>
        <fullName evidence="2">DUF6044 family protein</fullName>
    </submittedName>
</protein>
<feature type="transmembrane region" description="Helical" evidence="1">
    <location>
        <begin position="121"/>
        <end position="146"/>
    </location>
</feature>
<sequence length="564" mass="62344">MSPLLWAVGSLLLLSLVYVAPKGATYILIDDNLDTELAPPFVLLQEGKALDYRSTTVVERLMNGLPRNALRPGLQPLVGLMALLDPLPAYLLHELLVRLAGLVGMYLLLRRYGLPGARHATLCAALALAWAVLPTYTAYGASVLGQPWVVLALLNLRLGPGRWSDWLVLVGFALWSSLVLTGVFVLAAAGMVLVWDASRHRRVAWRPVLGVGLLALGYLLVEYPLVYSLLIERQFVSHRVEFDYAQLAPGGVGAGLIGAVRYFGLGQYHAGLFLRAAPLLAAGLALAYVPAGPARRRLVQWLAFSLSILGVVALFCGFYPQLIGVAQRLLPLLRAFNLSRIHFLTPLLWFGVLVLSLRRLPAGWLPLGLVGLQLLIGLSMNPEWTLNVRRLLGRLPATEPTYAAYVAPELFARVQQAIRARTGQRPAQYRVACLGFPPAVASLNGFYTLDAYQNNYPLSYKRQFRPLMAAELAKSPALQTYFDAWGNRCYLFSAELGKNFRVAAFPAQVVHEWAFDAQAFRRLGGRYVLSAARLQHPERSGLQLLESRTAPGAYWRIWVYQVRN</sequence>
<dbReference type="Pfam" id="PF19510">
    <property type="entry name" value="DUF6044"/>
    <property type="match status" value="1"/>
</dbReference>
<feature type="transmembrane region" description="Helical" evidence="1">
    <location>
        <begin position="341"/>
        <end position="357"/>
    </location>
</feature>
<feature type="transmembrane region" description="Helical" evidence="1">
    <location>
        <begin position="166"/>
        <end position="195"/>
    </location>
</feature>
<feature type="transmembrane region" description="Helical" evidence="1">
    <location>
        <begin position="90"/>
        <end position="109"/>
    </location>
</feature>
<evidence type="ECO:0000313" key="2">
    <source>
        <dbReference type="EMBL" id="UPL50701.1"/>
    </source>
</evidence>
<dbReference type="InterPro" id="IPR046107">
    <property type="entry name" value="DUF6044"/>
</dbReference>
<keyword evidence="1" id="KW-0812">Transmembrane</keyword>
<feature type="transmembrane region" description="Helical" evidence="1">
    <location>
        <begin position="301"/>
        <end position="320"/>
    </location>
</feature>
<gene>
    <name evidence="2" type="ORF">MWH26_07310</name>
</gene>
<name>A0ABY4JE40_9BACT</name>
<keyword evidence="1" id="KW-0472">Membrane</keyword>
<proteinExistence type="predicted"/>
<dbReference type="RefSeq" id="WP_247976684.1">
    <property type="nucleotide sequence ID" value="NZ_CP095848.1"/>
</dbReference>
<dbReference type="Proteomes" id="UP000829647">
    <property type="component" value="Chromosome"/>
</dbReference>
<evidence type="ECO:0000256" key="1">
    <source>
        <dbReference type="SAM" id="Phobius"/>
    </source>
</evidence>